<feature type="domain" description="Smf/DprA SLOG" evidence="2">
    <location>
        <begin position="95"/>
        <end position="155"/>
    </location>
</feature>
<dbReference type="PANTHER" id="PTHR43022">
    <property type="entry name" value="PROTEIN SMF"/>
    <property type="match status" value="1"/>
</dbReference>
<proteinExistence type="inferred from homology"/>
<feature type="non-terminal residue" evidence="3">
    <location>
        <position position="1"/>
    </location>
</feature>
<evidence type="ECO:0000259" key="2">
    <source>
        <dbReference type="Pfam" id="PF02481"/>
    </source>
</evidence>
<dbReference type="GO" id="GO:0009294">
    <property type="term" value="P:DNA-mediated transformation"/>
    <property type="evidence" value="ECO:0007669"/>
    <property type="project" value="InterPro"/>
</dbReference>
<reference evidence="3" key="1">
    <citation type="submission" date="2020-02" db="EMBL/GenBank/DDBJ databases">
        <authorList>
            <person name="Meier V. D."/>
        </authorList>
    </citation>
    <scope>NUCLEOTIDE SEQUENCE</scope>
    <source>
        <strain evidence="3">AVDCRST_MAG09</strain>
    </source>
</reference>
<protein>
    <submittedName>
        <fullName evidence="3">Rossmann fold nucleotide-binding protein Smf possibly involved in DNA uptake</fullName>
    </submittedName>
</protein>
<dbReference type="PANTHER" id="PTHR43022:SF1">
    <property type="entry name" value="PROTEIN SMF"/>
    <property type="match status" value="1"/>
</dbReference>
<dbReference type="Gene3D" id="3.40.50.450">
    <property type="match status" value="1"/>
</dbReference>
<evidence type="ECO:0000256" key="1">
    <source>
        <dbReference type="ARBA" id="ARBA00006525"/>
    </source>
</evidence>
<sequence>ARPRPLPAGAGRARRCAAAADRRGRYAVAGPAVGGDRRRPQCQRCSVPFRPPARLRPGARGCGGGLRPGARHRLGGAWWGDRQRYRGRDRRRHRRLLPARERATAAGLFKRGLVVAEMPPGTEPRARHFPYRNRIIAGLSAGTVVVEAAPRSGSL</sequence>
<comment type="similarity">
    <text evidence="1">Belongs to the DprA/Smf family.</text>
</comment>
<dbReference type="SUPFAM" id="SSF102405">
    <property type="entry name" value="MCP/YpsA-like"/>
    <property type="match status" value="1"/>
</dbReference>
<gene>
    <name evidence="3" type="ORF">AVDCRST_MAG09-488</name>
</gene>
<organism evidence="3">
    <name type="scientific">uncultured Sphingomonas sp</name>
    <dbReference type="NCBI Taxonomy" id="158754"/>
    <lineage>
        <taxon>Bacteria</taxon>
        <taxon>Pseudomonadati</taxon>
        <taxon>Pseudomonadota</taxon>
        <taxon>Alphaproteobacteria</taxon>
        <taxon>Sphingomonadales</taxon>
        <taxon>Sphingomonadaceae</taxon>
        <taxon>Sphingomonas</taxon>
        <taxon>environmental samples</taxon>
    </lineage>
</organism>
<evidence type="ECO:0000313" key="3">
    <source>
        <dbReference type="EMBL" id="CAA9497626.1"/>
    </source>
</evidence>
<dbReference type="AlphaFoldDB" id="A0A6J4SJF9"/>
<dbReference type="Pfam" id="PF02481">
    <property type="entry name" value="DNA_processg_A"/>
    <property type="match status" value="1"/>
</dbReference>
<dbReference type="InterPro" id="IPR057666">
    <property type="entry name" value="DrpA_SLOG"/>
</dbReference>
<feature type="non-terminal residue" evidence="3">
    <location>
        <position position="155"/>
    </location>
</feature>
<dbReference type="EMBL" id="CADCVZ010000012">
    <property type="protein sequence ID" value="CAA9497626.1"/>
    <property type="molecule type" value="Genomic_DNA"/>
</dbReference>
<accession>A0A6J4SJF9</accession>
<name>A0A6J4SJF9_9SPHN</name>
<dbReference type="InterPro" id="IPR003488">
    <property type="entry name" value="DprA"/>
</dbReference>